<protein>
    <submittedName>
        <fullName evidence="1">Uncharacterized protein</fullName>
    </submittedName>
</protein>
<proteinExistence type="predicted"/>
<reference evidence="1" key="1">
    <citation type="submission" date="2023-08" db="EMBL/GenBank/DDBJ databases">
        <authorList>
            <person name="Alioto T."/>
            <person name="Alioto T."/>
            <person name="Gomez Garrido J."/>
        </authorList>
    </citation>
    <scope>NUCLEOTIDE SEQUENCE</scope>
</reference>
<dbReference type="EMBL" id="OX597814">
    <property type="protein sequence ID" value="CAI9714959.1"/>
    <property type="molecule type" value="Genomic_DNA"/>
</dbReference>
<name>A0AA36AG64_OCTVU</name>
<organism evidence="1 2">
    <name type="scientific">Octopus vulgaris</name>
    <name type="common">Common octopus</name>
    <dbReference type="NCBI Taxonomy" id="6645"/>
    <lineage>
        <taxon>Eukaryota</taxon>
        <taxon>Metazoa</taxon>
        <taxon>Spiralia</taxon>
        <taxon>Lophotrochozoa</taxon>
        <taxon>Mollusca</taxon>
        <taxon>Cephalopoda</taxon>
        <taxon>Coleoidea</taxon>
        <taxon>Octopodiformes</taxon>
        <taxon>Octopoda</taxon>
        <taxon>Incirrata</taxon>
        <taxon>Octopodidae</taxon>
        <taxon>Octopus</taxon>
    </lineage>
</organism>
<evidence type="ECO:0000313" key="1">
    <source>
        <dbReference type="EMBL" id="CAI9714959.1"/>
    </source>
</evidence>
<dbReference type="AlphaFoldDB" id="A0AA36AG64"/>
<keyword evidence="2" id="KW-1185">Reference proteome</keyword>
<dbReference type="Proteomes" id="UP001162480">
    <property type="component" value="Chromosome 1"/>
</dbReference>
<evidence type="ECO:0000313" key="2">
    <source>
        <dbReference type="Proteomes" id="UP001162480"/>
    </source>
</evidence>
<gene>
    <name evidence="1" type="ORF">OCTVUL_1B019195</name>
</gene>
<sequence length="86" mass="9274">MNKKFEIKLLYQVVEKLNSYKEQCVCGLLERYTVADDEVLGKLHHRNFTKGKFHHGNIPPCGCGCDAGAGNGNGCDGGCDGDGKGI</sequence>
<accession>A0AA36AG64</accession>